<proteinExistence type="predicted"/>
<keyword evidence="3" id="KW-1185">Reference proteome</keyword>
<feature type="compositionally biased region" description="Polar residues" evidence="1">
    <location>
        <begin position="111"/>
        <end position="121"/>
    </location>
</feature>
<dbReference type="Proteomes" id="UP000268014">
    <property type="component" value="Unassembled WGS sequence"/>
</dbReference>
<evidence type="ECO:0000256" key="1">
    <source>
        <dbReference type="SAM" id="MobiDB-lite"/>
    </source>
</evidence>
<accession>A0A0N4WXI7</accession>
<evidence type="ECO:0000313" key="3">
    <source>
        <dbReference type="Proteomes" id="UP000268014"/>
    </source>
</evidence>
<dbReference type="EMBL" id="UZAF01019463">
    <property type="protein sequence ID" value="VDO60406.1"/>
    <property type="molecule type" value="Genomic_DNA"/>
</dbReference>
<reference evidence="2 3" key="2">
    <citation type="submission" date="2018-11" db="EMBL/GenBank/DDBJ databases">
        <authorList>
            <consortium name="Pathogen Informatics"/>
        </authorList>
    </citation>
    <scope>NUCLEOTIDE SEQUENCE [LARGE SCALE GENOMIC DNA]</scope>
    <source>
        <strain evidence="2 3">MHpl1</strain>
    </source>
</reference>
<sequence>MPGIPKGSVFSGANGGFINGFVAVVVFAPSSLGRSVEVVVVVSDCDAATTKNNRTYRFRNRPRPSETLHRSDAISMMAIWVRLSVGNDDDAEPITTAAKLETLKEIRAAGTQESSPKNSTIWAYRERDPWRESVHP</sequence>
<evidence type="ECO:0000313" key="2">
    <source>
        <dbReference type="EMBL" id="VDO60406.1"/>
    </source>
</evidence>
<dbReference type="WBParaSite" id="HPLM_0001653401-mRNA-1">
    <property type="protein sequence ID" value="HPLM_0001653401-mRNA-1"/>
    <property type="gene ID" value="HPLM_0001653401"/>
</dbReference>
<organism evidence="4">
    <name type="scientific">Haemonchus placei</name>
    <name type="common">Barber's pole worm</name>
    <dbReference type="NCBI Taxonomy" id="6290"/>
    <lineage>
        <taxon>Eukaryota</taxon>
        <taxon>Metazoa</taxon>
        <taxon>Ecdysozoa</taxon>
        <taxon>Nematoda</taxon>
        <taxon>Chromadorea</taxon>
        <taxon>Rhabditida</taxon>
        <taxon>Rhabditina</taxon>
        <taxon>Rhabditomorpha</taxon>
        <taxon>Strongyloidea</taxon>
        <taxon>Trichostrongylidae</taxon>
        <taxon>Haemonchus</taxon>
    </lineage>
</organism>
<reference evidence="4" key="1">
    <citation type="submission" date="2017-02" db="UniProtKB">
        <authorList>
            <consortium name="WormBaseParasite"/>
        </authorList>
    </citation>
    <scope>IDENTIFICATION</scope>
</reference>
<feature type="region of interest" description="Disordered" evidence="1">
    <location>
        <begin position="108"/>
        <end position="136"/>
    </location>
</feature>
<evidence type="ECO:0000313" key="4">
    <source>
        <dbReference type="WBParaSite" id="HPLM_0001653401-mRNA-1"/>
    </source>
</evidence>
<name>A0A0N4WXI7_HAEPC</name>
<protein>
    <submittedName>
        <fullName evidence="2 4">Uncharacterized protein</fullName>
    </submittedName>
</protein>
<feature type="compositionally biased region" description="Basic and acidic residues" evidence="1">
    <location>
        <begin position="124"/>
        <end position="136"/>
    </location>
</feature>
<dbReference type="AlphaFoldDB" id="A0A0N4WXI7"/>
<gene>
    <name evidence="2" type="ORF">HPLM_LOCUS16526</name>
</gene>